<keyword evidence="7" id="KW-0547">Nucleotide-binding</keyword>
<dbReference type="Gene3D" id="3.40.1110.10">
    <property type="entry name" value="Calcium-transporting ATPase, cytoplasmic domain N"/>
    <property type="match status" value="1"/>
</dbReference>
<keyword evidence="12" id="KW-0186">Copper</keyword>
<keyword evidence="5" id="KW-0812">Transmembrane</keyword>
<dbReference type="GO" id="GO:0005524">
    <property type="term" value="F:ATP binding"/>
    <property type="evidence" value="ECO:0007669"/>
    <property type="project" value="UniProtKB-KW"/>
</dbReference>
<keyword evidence="13" id="KW-0406">Ion transport</keyword>
<feature type="non-terminal residue" evidence="16">
    <location>
        <position position="100"/>
    </location>
</feature>
<dbReference type="GO" id="GO:0043682">
    <property type="term" value="F:P-type divalent copper transporter activity"/>
    <property type="evidence" value="ECO:0007669"/>
    <property type="project" value="TreeGrafter"/>
</dbReference>
<dbReference type="PANTHER" id="PTHR43520:SF8">
    <property type="entry name" value="P-TYPE CU(+) TRANSPORTER"/>
    <property type="match status" value="1"/>
</dbReference>
<dbReference type="GO" id="GO:0055070">
    <property type="term" value="P:copper ion homeostasis"/>
    <property type="evidence" value="ECO:0007669"/>
    <property type="project" value="TreeGrafter"/>
</dbReference>
<dbReference type="GO" id="GO:0016020">
    <property type="term" value="C:membrane"/>
    <property type="evidence" value="ECO:0007669"/>
    <property type="project" value="InterPro"/>
</dbReference>
<dbReference type="AlphaFoldDB" id="A0A269Z1U9"/>
<dbReference type="InterPro" id="IPR023214">
    <property type="entry name" value="HAD_sf"/>
</dbReference>
<proteinExistence type="inferred from homology"/>
<evidence type="ECO:0000256" key="14">
    <source>
        <dbReference type="ARBA" id="ARBA00023136"/>
    </source>
</evidence>
<comment type="catalytic activity">
    <reaction evidence="15">
        <text>Cu(+)(in) + ATP + H2O = Cu(+)(out) + ADP + phosphate + H(+)</text>
        <dbReference type="Rhea" id="RHEA:25792"/>
        <dbReference type="ChEBI" id="CHEBI:15377"/>
        <dbReference type="ChEBI" id="CHEBI:15378"/>
        <dbReference type="ChEBI" id="CHEBI:30616"/>
        <dbReference type="ChEBI" id="CHEBI:43474"/>
        <dbReference type="ChEBI" id="CHEBI:49552"/>
        <dbReference type="ChEBI" id="CHEBI:456216"/>
        <dbReference type="EC" id="7.2.2.8"/>
    </reaction>
</comment>
<evidence type="ECO:0000256" key="8">
    <source>
        <dbReference type="ARBA" id="ARBA00022796"/>
    </source>
</evidence>
<dbReference type="EMBL" id="NCWY01000103">
    <property type="protein sequence ID" value="PAK91765.1"/>
    <property type="molecule type" value="Genomic_DNA"/>
</dbReference>
<dbReference type="InterPro" id="IPR001757">
    <property type="entry name" value="P_typ_ATPase"/>
</dbReference>
<comment type="subcellular location">
    <subcellularLocation>
        <location evidence="1">Endomembrane system</location>
        <topology evidence="1">Multi-pass membrane protein</topology>
    </subcellularLocation>
</comment>
<dbReference type="Proteomes" id="UP000216867">
    <property type="component" value="Unassembled WGS sequence"/>
</dbReference>
<evidence type="ECO:0000256" key="7">
    <source>
        <dbReference type="ARBA" id="ARBA00022741"/>
    </source>
</evidence>
<dbReference type="Pfam" id="PF00702">
    <property type="entry name" value="Hydrolase"/>
    <property type="match status" value="1"/>
</dbReference>
<protein>
    <recommendedName>
        <fullName evidence="3">P-type Cu(+) transporter</fullName>
        <ecNumber evidence="3">7.2.2.8</ecNumber>
    </recommendedName>
</protein>
<evidence type="ECO:0000256" key="5">
    <source>
        <dbReference type="ARBA" id="ARBA00022692"/>
    </source>
</evidence>
<evidence type="ECO:0000256" key="9">
    <source>
        <dbReference type="ARBA" id="ARBA00022840"/>
    </source>
</evidence>
<dbReference type="InterPro" id="IPR023299">
    <property type="entry name" value="ATPase_P-typ_cyto_dom_N"/>
</dbReference>
<dbReference type="SUPFAM" id="SSF56784">
    <property type="entry name" value="HAD-like"/>
    <property type="match status" value="1"/>
</dbReference>
<reference evidence="16 17" key="1">
    <citation type="submission" date="2017-04" db="EMBL/GenBank/DDBJ databases">
        <title>Kefir bacterial isolates.</title>
        <authorList>
            <person name="Kim Y."/>
            <person name="Blasche S."/>
            <person name="Patil K.R."/>
        </authorList>
    </citation>
    <scope>NUCLEOTIDE SEQUENCE [LARGE SCALE GENOMIC DNA]</scope>
    <source>
        <strain evidence="16 17">OG2</strain>
    </source>
</reference>
<keyword evidence="11" id="KW-1133">Transmembrane helix</keyword>
<evidence type="ECO:0000256" key="11">
    <source>
        <dbReference type="ARBA" id="ARBA00022989"/>
    </source>
</evidence>
<comment type="caution">
    <text evidence="16">The sequence shown here is derived from an EMBL/GenBank/DDBJ whole genome shotgun (WGS) entry which is preliminary data.</text>
</comment>
<dbReference type="GO" id="GO:0140581">
    <property type="term" value="F:P-type monovalent copper transporter activity"/>
    <property type="evidence" value="ECO:0007669"/>
    <property type="project" value="UniProtKB-EC"/>
</dbReference>
<evidence type="ECO:0000256" key="15">
    <source>
        <dbReference type="ARBA" id="ARBA00049289"/>
    </source>
</evidence>
<dbReference type="Gene3D" id="3.40.50.1000">
    <property type="entry name" value="HAD superfamily/HAD-like"/>
    <property type="match status" value="1"/>
</dbReference>
<dbReference type="FunFam" id="3.40.50.1000:FF:000144">
    <property type="entry name" value="copper-transporting ATPase 1 isoform X2"/>
    <property type="match status" value="1"/>
</dbReference>
<evidence type="ECO:0000313" key="16">
    <source>
        <dbReference type="EMBL" id="PAK91765.1"/>
    </source>
</evidence>
<evidence type="ECO:0000256" key="4">
    <source>
        <dbReference type="ARBA" id="ARBA00022448"/>
    </source>
</evidence>
<name>A0A269Z1U9_9MICO</name>
<keyword evidence="8" id="KW-0187">Copper transport</keyword>
<keyword evidence="6" id="KW-0479">Metal-binding</keyword>
<evidence type="ECO:0000256" key="12">
    <source>
        <dbReference type="ARBA" id="ARBA00023008"/>
    </source>
</evidence>
<keyword evidence="14" id="KW-0472">Membrane</keyword>
<gene>
    <name evidence="16" type="ORF">B8X04_17495</name>
</gene>
<evidence type="ECO:0000256" key="6">
    <source>
        <dbReference type="ARBA" id="ARBA00022723"/>
    </source>
</evidence>
<evidence type="ECO:0000256" key="13">
    <source>
        <dbReference type="ARBA" id="ARBA00023065"/>
    </source>
</evidence>
<sequence>MSEKGIQTNEAETNLAQFEKEGKTAMLISVDNELRGVVAVADTVKDTAQQAIQKLHELGIEVAMLTGDNKRTAQAIAKQVGIDTIIAEVLPEEKASKVAE</sequence>
<keyword evidence="10" id="KW-1278">Translocase</keyword>
<dbReference type="NCBIfam" id="TIGR01494">
    <property type="entry name" value="ATPase_P-type"/>
    <property type="match status" value="1"/>
</dbReference>
<dbReference type="GO" id="GO:0005507">
    <property type="term" value="F:copper ion binding"/>
    <property type="evidence" value="ECO:0007669"/>
    <property type="project" value="TreeGrafter"/>
</dbReference>
<organism evidence="16 17">
    <name type="scientific">Brevibacterium casei</name>
    <dbReference type="NCBI Taxonomy" id="33889"/>
    <lineage>
        <taxon>Bacteria</taxon>
        <taxon>Bacillati</taxon>
        <taxon>Actinomycetota</taxon>
        <taxon>Actinomycetes</taxon>
        <taxon>Micrococcales</taxon>
        <taxon>Brevibacteriaceae</taxon>
        <taxon>Brevibacterium</taxon>
    </lineage>
</organism>
<dbReference type="PANTHER" id="PTHR43520">
    <property type="entry name" value="ATP7, ISOFORM B"/>
    <property type="match status" value="1"/>
</dbReference>
<accession>A0A269Z1U9</accession>
<evidence type="ECO:0000256" key="1">
    <source>
        <dbReference type="ARBA" id="ARBA00004127"/>
    </source>
</evidence>
<evidence type="ECO:0000256" key="3">
    <source>
        <dbReference type="ARBA" id="ARBA00012517"/>
    </source>
</evidence>
<evidence type="ECO:0000313" key="17">
    <source>
        <dbReference type="Proteomes" id="UP000216867"/>
    </source>
</evidence>
<comment type="similarity">
    <text evidence="2">Belongs to the cation transport ATPase (P-type) (TC 3.A.3) family. Type IB subfamily.</text>
</comment>
<dbReference type="GO" id="GO:0016887">
    <property type="term" value="F:ATP hydrolysis activity"/>
    <property type="evidence" value="ECO:0007669"/>
    <property type="project" value="InterPro"/>
</dbReference>
<evidence type="ECO:0000256" key="2">
    <source>
        <dbReference type="ARBA" id="ARBA00006024"/>
    </source>
</evidence>
<evidence type="ECO:0000256" key="10">
    <source>
        <dbReference type="ARBA" id="ARBA00022967"/>
    </source>
</evidence>
<keyword evidence="9" id="KW-0067">ATP-binding</keyword>
<dbReference type="InterPro" id="IPR036412">
    <property type="entry name" value="HAD-like_sf"/>
</dbReference>
<dbReference type="EC" id="7.2.2.8" evidence="3"/>
<keyword evidence="4" id="KW-0813">Transport</keyword>
<dbReference type="GO" id="GO:0012505">
    <property type="term" value="C:endomembrane system"/>
    <property type="evidence" value="ECO:0007669"/>
    <property type="project" value="UniProtKB-SubCell"/>
</dbReference>